<dbReference type="InterPro" id="IPR003441">
    <property type="entry name" value="NAC-dom"/>
</dbReference>
<dbReference type="GO" id="GO:0003677">
    <property type="term" value="F:DNA binding"/>
    <property type="evidence" value="ECO:0007669"/>
    <property type="project" value="UniProtKB-KW"/>
</dbReference>
<evidence type="ECO:0000313" key="6">
    <source>
        <dbReference type="EMBL" id="PWA46301.1"/>
    </source>
</evidence>
<evidence type="ECO:0000256" key="4">
    <source>
        <dbReference type="ARBA" id="ARBA00023242"/>
    </source>
</evidence>
<dbReference type="EMBL" id="PKPP01010350">
    <property type="protein sequence ID" value="PWA46301.1"/>
    <property type="molecule type" value="Genomic_DNA"/>
</dbReference>
<dbReference type="Gene3D" id="2.170.150.80">
    <property type="entry name" value="NAC domain"/>
    <property type="match status" value="1"/>
</dbReference>
<dbReference type="AlphaFoldDB" id="A0A2U1LBF0"/>
<dbReference type="PROSITE" id="PS51005">
    <property type="entry name" value="NAC"/>
    <property type="match status" value="1"/>
</dbReference>
<dbReference type="Proteomes" id="UP000245207">
    <property type="component" value="Unassembled WGS sequence"/>
</dbReference>
<evidence type="ECO:0000313" key="7">
    <source>
        <dbReference type="Proteomes" id="UP000245207"/>
    </source>
</evidence>
<protein>
    <submittedName>
        <fullName evidence="6">NAC domain-containing protein</fullName>
    </submittedName>
</protein>
<feature type="domain" description="NAC" evidence="5">
    <location>
        <begin position="45"/>
        <end position="207"/>
    </location>
</feature>
<evidence type="ECO:0000256" key="3">
    <source>
        <dbReference type="ARBA" id="ARBA00023163"/>
    </source>
</evidence>
<evidence type="ECO:0000256" key="1">
    <source>
        <dbReference type="ARBA" id="ARBA00023015"/>
    </source>
</evidence>
<keyword evidence="4" id="KW-0539">Nucleus</keyword>
<keyword evidence="1" id="KW-0805">Transcription regulation</keyword>
<comment type="caution">
    <text evidence="6">The sequence shown here is derived from an EMBL/GenBank/DDBJ whole genome shotgun (WGS) entry which is preliminary data.</text>
</comment>
<dbReference type="GO" id="GO:0006355">
    <property type="term" value="P:regulation of DNA-templated transcription"/>
    <property type="evidence" value="ECO:0007669"/>
    <property type="project" value="InterPro"/>
</dbReference>
<dbReference type="STRING" id="35608.A0A2U1LBF0"/>
<dbReference type="OrthoDB" id="895456at2759"/>
<gene>
    <name evidence="6" type="ORF">CTI12_AA510070</name>
</gene>
<keyword evidence="7" id="KW-1185">Reference proteome</keyword>
<evidence type="ECO:0000259" key="5">
    <source>
        <dbReference type="PROSITE" id="PS51005"/>
    </source>
</evidence>
<keyword evidence="2" id="KW-0238">DNA-binding</keyword>
<dbReference type="SUPFAM" id="SSF101941">
    <property type="entry name" value="NAC domain"/>
    <property type="match status" value="1"/>
</dbReference>
<accession>A0A2U1LBF0</accession>
<dbReference type="Pfam" id="PF02365">
    <property type="entry name" value="NAM"/>
    <property type="match status" value="1"/>
</dbReference>
<proteinExistence type="predicted"/>
<evidence type="ECO:0000256" key="2">
    <source>
        <dbReference type="ARBA" id="ARBA00023125"/>
    </source>
</evidence>
<sequence>MNPAAHLNIITNSFNDDFFKAVESYVKSFPLEYQLKAREACLDCFPWGSRSQPTDEQLVTYLLSMKINNEKTPKNKIPSFDIYQNHPENIIENYPIGEADHREWYFFTPRYRKHVHGSTIDRKAGSGYWKTTIAEKDICKNNGTRIGTKRSLAYYEGNPQKAIRTKWIMQEYVGVLDQAKLIEDDRMKGGTFSSLKSTSVVVKSFNGNMSSSYLSVAKTFGVKK</sequence>
<keyword evidence="3" id="KW-0804">Transcription</keyword>
<name>A0A2U1LBF0_ARTAN</name>
<reference evidence="6 7" key="1">
    <citation type="journal article" date="2018" name="Mol. Plant">
        <title>The genome of Artemisia annua provides insight into the evolution of Asteraceae family and artemisinin biosynthesis.</title>
        <authorList>
            <person name="Shen Q."/>
            <person name="Zhang L."/>
            <person name="Liao Z."/>
            <person name="Wang S."/>
            <person name="Yan T."/>
            <person name="Shi P."/>
            <person name="Liu M."/>
            <person name="Fu X."/>
            <person name="Pan Q."/>
            <person name="Wang Y."/>
            <person name="Lv Z."/>
            <person name="Lu X."/>
            <person name="Zhang F."/>
            <person name="Jiang W."/>
            <person name="Ma Y."/>
            <person name="Chen M."/>
            <person name="Hao X."/>
            <person name="Li L."/>
            <person name="Tang Y."/>
            <person name="Lv G."/>
            <person name="Zhou Y."/>
            <person name="Sun X."/>
            <person name="Brodelius P.E."/>
            <person name="Rose J.K.C."/>
            <person name="Tang K."/>
        </authorList>
    </citation>
    <scope>NUCLEOTIDE SEQUENCE [LARGE SCALE GENOMIC DNA]</scope>
    <source>
        <strain evidence="7">cv. Huhao1</strain>
        <tissue evidence="6">Leaf</tissue>
    </source>
</reference>
<dbReference type="PANTHER" id="PTHR31719:SF94">
    <property type="entry name" value="PROTEIN ATAF2"/>
    <property type="match status" value="1"/>
</dbReference>
<organism evidence="6 7">
    <name type="scientific">Artemisia annua</name>
    <name type="common">Sweet wormwood</name>
    <dbReference type="NCBI Taxonomy" id="35608"/>
    <lineage>
        <taxon>Eukaryota</taxon>
        <taxon>Viridiplantae</taxon>
        <taxon>Streptophyta</taxon>
        <taxon>Embryophyta</taxon>
        <taxon>Tracheophyta</taxon>
        <taxon>Spermatophyta</taxon>
        <taxon>Magnoliopsida</taxon>
        <taxon>eudicotyledons</taxon>
        <taxon>Gunneridae</taxon>
        <taxon>Pentapetalae</taxon>
        <taxon>asterids</taxon>
        <taxon>campanulids</taxon>
        <taxon>Asterales</taxon>
        <taxon>Asteraceae</taxon>
        <taxon>Asteroideae</taxon>
        <taxon>Anthemideae</taxon>
        <taxon>Artemisiinae</taxon>
        <taxon>Artemisia</taxon>
    </lineage>
</organism>
<dbReference type="PANTHER" id="PTHR31719">
    <property type="entry name" value="NAC TRANSCRIPTION FACTOR 56"/>
    <property type="match status" value="1"/>
</dbReference>
<dbReference type="InterPro" id="IPR036093">
    <property type="entry name" value="NAC_dom_sf"/>
</dbReference>